<accession>A0A6G5QFP3</accession>
<evidence type="ECO:0000256" key="1">
    <source>
        <dbReference type="SAM" id="Phobius"/>
    </source>
</evidence>
<dbReference type="EMBL" id="CP012542">
    <property type="protein sequence ID" value="QCD44462.1"/>
    <property type="molecule type" value="Genomic_DNA"/>
</dbReference>
<keyword evidence="1" id="KW-0812">Transmembrane</keyword>
<dbReference type="InterPro" id="IPR055762">
    <property type="entry name" value="DUF7338"/>
</dbReference>
<name>A0A6G5QFP3_9BACT</name>
<sequence length="203" mass="23454">MKLTTKQKLQIAKNILLELPFELLAFIVVPIALLFCDKKSKNLPKWAIWFDDPDYGINGDSGWINEHFKDGKNLTYYARLRWLLRNRIGVFSVKFLGVKVANVIPSSVITQGDPNVSSNGGAKSEWCLVTARTTNTKEYFGYYKTIRYKGIFSGFYCRIYLGWKLLDIAGMNYKNKDEYMQEDDKPILKSVWAINPFKRVKNA</sequence>
<protein>
    <submittedName>
        <fullName evidence="2">Uncharacterized protein</fullName>
    </submittedName>
</protein>
<dbReference type="Pfam" id="PF24027">
    <property type="entry name" value="DUF7338"/>
    <property type="match status" value="1"/>
</dbReference>
<keyword evidence="3" id="KW-1185">Reference proteome</keyword>
<reference evidence="2 3" key="1">
    <citation type="submission" date="2016-07" db="EMBL/GenBank/DDBJ databases">
        <title>Comparative genomics of the Campylobacter concisus group.</title>
        <authorList>
            <person name="Miller W.G."/>
            <person name="Yee E."/>
            <person name="Chapman M.H."/>
            <person name="Huynh S."/>
            <person name="Bono J.L."/>
            <person name="On S.L.W."/>
            <person name="StLeger J."/>
            <person name="Foster G."/>
            <person name="Parker C.T."/>
        </authorList>
    </citation>
    <scope>NUCLEOTIDE SEQUENCE [LARGE SCALE GENOMIC DNA]</scope>
    <source>
        <strain evidence="2 3">CCUG 21559</strain>
    </source>
</reference>
<keyword evidence="1" id="KW-0472">Membrane</keyword>
<dbReference type="AlphaFoldDB" id="A0A6G5QFP3"/>
<dbReference type="Proteomes" id="UP000503264">
    <property type="component" value="Chromosome"/>
</dbReference>
<gene>
    <name evidence="2" type="ORF">CMUC_0663</name>
</gene>
<evidence type="ECO:0000313" key="2">
    <source>
        <dbReference type="EMBL" id="QCD44462.1"/>
    </source>
</evidence>
<proteinExistence type="predicted"/>
<organism evidence="2 3">
    <name type="scientific">Campylobacter mucosalis CCUG 21559</name>
    <dbReference type="NCBI Taxonomy" id="1032067"/>
    <lineage>
        <taxon>Bacteria</taxon>
        <taxon>Pseudomonadati</taxon>
        <taxon>Campylobacterota</taxon>
        <taxon>Epsilonproteobacteria</taxon>
        <taxon>Campylobacterales</taxon>
        <taxon>Campylobacteraceae</taxon>
        <taxon>Campylobacter</taxon>
    </lineage>
</organism>
<keyword evidence="1" id="KW-1133">Transmembrane helix</keyword>
<feature type="transmembrane region" description="Helical" evidence="1">
    <location>
        <begin position="15"/>
        <end position="36"/>
    </location>
</feature>
<dbReference type="RefSeq" id="WP_171993586.1">
    <property type="nucleotide sequence ID" value="NZ_CP012542.1"/>
</dbReference>
<evidence type="ECO:0000313" key="3">
    <source>
        <dbReference type="Proteomes" id="UP000503264"/>
    </source>
</evidence>